<evidence type="ECO:0000313" key="1">
    <source>
        <dbReference type="EMBL" id="KAF7818173.1"/>
    </source>
</evidence>
<reference evidence="1" key="1">
    <citation type="submission" date="2020-09" db="EMBL/GenBank/DDBJ databases">
        <title>Genome-Enabled Discovery of Anthraquinone Biosynthesis in Senna tora.</title>
        <authorList>
            <person name="Kang S.-H."/>
            <person name="Pandey R.P."/>
            <person name="Lee C.-M."/>
            <person name="Sim J.-S."/>
            <person name="Jeong J.-T."/>
            <person name="Choi B.-S."/>
            <person name="Jung M."/>
            <person name="Ginzburg D."/>
            <person name="Zhao K."/>
            <person name="Won S.Y."/>
            <person name="Oh T.-J."/>
            <person name="Yu Y."/>
            <person name="Kim N.-H."/>
            <person name="Lee O.R."/>
            <person name="Lee T.-H."/>
            <person name="Bashyal P."/>
            <person name="Kim T.-S."/>
            <person name="Lee W.-H."/>
            <person name="Kawkins C."/>
            <person name="Kim C.-K."/>
            <person name="Kim J.S."/>
            <person name="Ahn B.O."/>
            <person name="Rhee S.Y."/>
            <person name="Sohng J.K."/>
        </authorList>
    </citation>
    <scope>NUCLEOTIDE SEQUENCE</scope>
    <source>
        <tissue evidence="1">Leaf</tissue>
    </source>
</reference>
<dbReference type="Proteomes" id="UP000634136">
    <property type="component" value="Unassembled WGS sequence"/>
</dbReference>
<name>A0A834T9V4_9FABA</name>
<keyword evidence="2" id="KW-1185">Reference proteome</keyword>
<proteinExistence type="predicted"/>
<organism evidence="1 2">
    <name type="scientific">Senna tora</name>
    <dbReference type="NCBI Taxonomy" id="362788"/>
    <lineage>
        <taxon>Eukaryota</taxon>
        <taxon>Viridiplantae</taxon>
        <taxon>Streptophyta</taxon>
        <taxon>Embryophyta</taxon>
        <taxon>Tracheophyta</taxon>
        <taxon>Spermatophyta</taxon>
        <taxon>Magnoliopsida</taxon>
        <taxon>eudicotyledons</taxon>
        <taxon>Gunneridae</taxon>
        <taxon>Pentapetalae</taxon>
        <taxon>rosids</taxon>
        <taxon>fabids</taxon>
        <taxon>Fabales</taxon>
        <taxon>Fabaceae</taxon>
        <taxon>Caesalpinioideae</taxon>
        <taxon>Cassia clade</taxon>
        <taxon>Senna</taxon>
    </lineage>
</organism>
<evidence type="ECO:0000313" key="2">
    <source>
        <dbReference type="Proteomes" id="UP000634136"/>
    </source>
</evidence>
<accession>A0A834T9V4</accession>
<dbReference type="AlphaFoldDB" id="A0A834T9V4"/>
<comment type="caution">
    <text evidence="1">The sequence shown here is derived from an EMBL/GenBank/DDBJ whole genome shotgun (WGS) entry which is preliminary data.</text>
</comment>
<protein>
    <submittedName>
        <fullName evidence="1">Uncharacterized protein</fullName>
    </submittedName>
</protein>
<gene>
    <name evidence="1" type="ORF">G2W53_023628</name>
</gene>
<sequence>MEAADTTTSFVRVSESKICGYA</sequence>
<dbReference type="EMBL" id="JAAIUW010000008">
    <property type="protein sequence ID" value="KAF7818173.1"/>
    <property type="molecule type" value="Genomic_DNA"/>
</dbReference>